<feature type="region of interest" description="Fe-S binding site B" evidence="9">
    <location>
        <begin position="277"/>
        <end position="291"/>
    </location>
</feature>
<dbReference type="GO" id="GO:0009055">
    <property type="term" value="F:electron transfer activity"/>
    <property type="evidence" value="ECO:0007669"/>
    <property type="project" value="UniProtKB-UniRule"/>
</dbReference>
<dbReference type="Proteomes" id="UP000320762">
    <property type="component" value="Unassembled WGS sequence"/>
</dbReference>
<sequence>MSPSAMPYVASTSAIPSSMVPAAVPLKGKALVIGCPATAADGRFQTLVTELEASRPVERQMLDRLVDRATTLEPSSYGSAHITLAPTDYQTLVPQLPGLLSQLLAGLTPLGTLHLLHLTDAFKTLPAELTLAGFNVLTPSITSEGALMAQKPAHAPAAAVSLTARTLTRKKTDPAAKKALWSLSAPTTPKIDADALLTEADRARPVACAPASSSASKRKRACKNCTCGLKELEEEEVRNSKVVMMNATGEGLVEVSQSEKDRLVEAAKAAPKATSSCGNCYLGDAFRCASCPYLGLPAFRPGEKVEIDLGMDDI</sequence>
<comment type="caution">
    <text evidence="9">Lacks conserved residue(s) required for the propagation of feature annotation.</text>
</comment>
<dbReference type="PANTHER" id="PTHR13273">
    <property type="entry name" value="ANAMORSIN"/>
    <property type="match status" value="1"/>
</dbReference>
<dbReference type="InterPro" id="IPR046408">
    <property type="entry name" value="CIAPIN1"/>
</dbReference>
<feature type="binding site" evidence="9">
    <location>
        <position position="288"/>
    </location>
    <ligand>
        <name>[4Fe-4S] cluster</name>
        <dbReference type="ChEBI" id="CHEBI:49883"/>
    </ligand>
</feature>
<dbReference type="EMBL" id="VDMD01000002">
    <property type="protein sequence ID" value="TRM68391.1"/>
    <property type="molecule type" value="Genomic_DNA"/>
</dbReference>
<evidence type="ECO:0000256" key="2">
    <source>
        <dbReference type="ARBA" id="ARBA00008169"/>
    </source>
</evidence>
<comment type="caution">
    <text evidence="12">The sequence shown here is derived from an EMBL/GenBank/DDBJ whole genome shotgun (WGS) entry which is preliminary data.</text>
</comment>
<evidence type="ECO:0000259" key="11">
    <source>
        <dbReference type="Pfam" id="PF16803"/>
    </source>
</evidence>
<keyword evidence="9" id="KW-0001">2Fe-2S</keyword>
<dbReference type="GO" id="GO:0046872">
    <property type="term" value="F:metal ion binding"/>
    <property type="evidence" value="ECO:0007669"/>
    <property type="project" value="UniProtKB-KW"/>
</dbReference>
<feature type="binding site" evidence="9">
    <location>
        <position position="291"/>
    </location>
    <ligand>
        <name>[4Fe-4S] cluster</name>
        <dbReference type="ChEBI" id="CHEBI:49883"/>
    </ligand>
</feature>
<evidence type="ECO:0000256" key="3">
    <source>
        <dbReference type="ARBA" id="ARBA00022485"/>
    </source>
</evidence>
<dbReference type="STRING" id="97359.A0A550CUC1"/>
<evidence type="ECO:0000256" key="4">
    <source>
        <dbReference type="ARBA" id="ARBA00022490"/>
    </source>
</evidence>
<dbReference type="GO" id="GO:0051539">
    <property type="term" value="F:4 iron, 4 sulfur cluster binding"/>
    <property type="evidence" value="ECO:0007669"/>
    <property type="project" value="UniProtKB-KW"/>
</dbReference>
<feature type="binding site" evidence="9">
    <location>
        <position position="277"/>
    </location>
    <ligand>
        <name>[4Fe-4S] cluster</name>
        <dbReference type="ChEBI" id="CHEBI:49883"/>
    </ligand>
</feature>
<evidence type="ECO:0000259" key="10">
    <source>
        <dbReference type="Pfam" id="PF05093"/>
    </source>
</evidence>
<keyword evidence="7 9" id="KW-0411">Iron-sulfur</keyword>
<feature type="binding site" evidence="9">
    <location>
        <position position="280"/>
    </location>
    <ligand>
        <name>[4Fe-4S] cluster</name>
        <dbReference type="ChEBI" id="CHEBI:49883"/>
    </ligand>
</feature>
<feature type="short sequence motif" description="Cx2C motif 2" evidence="9">
    <location>
        <begin position="288"/>
        <end position="291"/>
    </location>
</feature>
<evidence type="ECO:0000313" key="13">
    <source>
        <dbReference type="Proteomes" id="UP000320762"/>
    </source>
</evidence>
<evidence type="ECO:0000256" key="1">
    <source>
        <dbReference type="ARBA" id="ARBA00001966"/>
    </source>
</evidence>
<dbReference type="PANTHER" id="PTHR13273:SF14">
    <property type="entry name" value="ANAMORSIN"/>
    <property type="match status" value="1"/>
</dbReference>
<evidence type="ECO:0000256" key="6">
    <source>
        <dbReference type="ARBA" id="ARBA00023004"/>
    </source>
</evidence>
<keyword evidence="5 9" id="KW-0479">Metal-binding</keyword>
<dbReference type="GO" id="GO:0051537">
    <property type="term" value="F:2 iron, 2 sulfur cluster binding"/>
    <property type="evidence" value="ECO:0007669"/>
    <property type="project" value="UniProtKB-UniRule"/>
</dbReference>
<reference evidence="12 13" key="1">
    <citation type="journal article" date="2019" name="New Phytol.">
        <title>Comparative genomics reveals unique wood-decay strategies and fruiting body development in the Schizophyllaceae.</title>
        <authorList>
            <person name="Almasi E."/>
            <person name="Sahu N."/>
            <person name="Krizsan K."/>
            <person name="Balint B."/>
            <person name="Kovacs G.M."/>
            <person name="Kiss B."/>
            <person name="Cseklye J."/>
            <person name="Drula E."/>
            <person name="Henrissat B."/>
            <person name="Nagy I."/>
            <person name="Chovatia M."/>
            <person name="Adam C."/>
            <person name="LaButti K."/>
            <person name="Lipzen A."/>
            <person name="Riley R."/>
            <person name="Grigoriev I.V."/>
            <person name="Nagy L.G."/>
        </authorList>
    </citation>
    <scope>NUCLEOTIDE SEQUENCE [LARGE SCALE GENOMIC DNA]</scope>
    <source>
        <strain evidence="12 13">NL-1724</strain>
    </source>
</reference>
<evidence type="ECO:0000256" key="7">
    <source>
        <dbReference type="ARBA" id="ARBA00023014"/>
    </source>
</evidence>
<feature type="short sequence motif" description="Cx2C motif 1" evidence="9">
    <location>
        <begin position="277"/>
        <end position="280"/>
    </location>
</feature>
<dbReference type="AlphaFoldDB" id="A0A550CUC1"/>
<accession>A0A550CUC1</accession>
<dbReference type="GO" id="GO:0016226">
    <property type="term" value="P:iron-sulfur cluster assembly"/>
    <property type="evidence" value="ECO:0007669"/>
    <property type="project" value="UniProtKB-UniRule"/>
</dbReference>
<feature type="binding site" evidence="9">
    <location>
        <position position="208"/>
    </location>
    <ligand>
        <name>[2Fe-2S] cluster</name>
        <dbReference type="ChEBI" id="CHEBI:190135"/>
    </ligand>
</feature>
<evidence type="ECO:0000256" key="5">
    <source>
        <dbReference type="ARBA" id="ARBA00022723"/>
    </source>
</evidence>
<evidence type="ECO:0000256" key="9">
    <source>
        <dbReference type="HAMAP-Rule" id="MF_03115"/>
    </source>
</evidence>
<keyword evidence="13" id="KW-1185">Reference proteome</keyword>
<feature type="domain" description="Anamorsin C-terminal" evidence="10">
    <location>
        <begin position="205"/>
        <end position="307"/>
    </location>
</feature>
<comment type="domain">
    <text evidence="9">The N-terminal domain has structural similarity with S-adenosyl-L-methionine-dependent methyltransferases, but does not bind S-adenosyl-L-methionine. It is required for correct assembly of the 2 Fe-S clusters.</text>
</comment>
<keyword evidence="6 9" id="KW-0408">Iron</keyword>
<protein>
    <submittedName>
        <fullName evidence="12">Cytokine-induced anti-apoptosis inhibitor 1, Fe-S biogenesis-domain-containing protein</fullName>
    </submittedName>
</protein>
<keyword evidence="3 9" id="KW-0004">4Fe-4S</keyword>
<dbReference type="Pfam" id="PF05093">
    <property type="entry name" value="CIAPIN1"/>
    <property type="match status" value="1"/>
</dbReference>
<keyword evidence="8 9" id="KW-0496">Mitochondrion</keyword>
<keyword evidence="4 9" id="KW-0963">Cytoplasm</keyword>
<evidence type="ECO:0000313" key="12">
    <source>
        <dbReference type="EMBL" id="TRM68391.1"/>
    </source>
</evidence>
<dbReference type="InterPro" id="IPR007785">
    <property type="entry name" value="Anamorsin"/>
</dbReference>
<proteinExistence type="inferred from homology"/>
<comment type="subcellular location">
    <subcellularLocation>
        <location evidence="9">Cytoplasm</location>
    </subcellularLocation>
    <subcellularLocation>
        <location evidence="9">Mitochondrion intermembrane space</location>
    </subcellularLocation>
</comment>
<name>A0A550CUC1_9AGAR</name>
<feature type="domain" description="Fe-S cluster assembly protein Dre2 N-terminal" evidence="11">
    <location>
        <begin position="30"/>
        <end position="162"/>
    </location>
</feature>
<comment type="cofactor">
    <cofactor evidence="1 9">
        <name>[4Fe-4S] cluster</name>
        <dbReference type="ChEBI" id="CHEBI:49883"/>
    </cofactor>
</comment>
<feature type="binding site" evidence="9">
    <location>
        <position position="222"/>
    </location>
    <ligand>
        <name>[2Fe-2S] cluster</name>
        <dbReference type="ChEBI" id="CHEBI:190135"/>
    </ligand>
</feature>
<feature type="binding site" evidence="9">
    <location>
        <position position="225"/>
    </location>
    <ligand>
        <name>[2Fe-2S] cluster</name>
        <dbReference type="ChEBI" id="CHEBI:190135"/>
    </ligand>
</feature>
<evidence type="ECO:0000256" key="8">
    <source>
        <dbReference type="ARBA" id="ARBA00023128"/>
    </source>
</evidence>
<dbReference type="Pfam" id="PF16803">
    <property type="entry name" value="DRE2_N"/>
    <property type="match status" value="1"/>
</dbReference>
<dbReference type="InterPro" id="IPR031838">
    <property type="entry name" value="Dre2_N"/>
</dbReference>
<dbReference type="HAMAP" id="MF_03115">
    <property type="entry name" value="Anamorsin"/>
    <property type="match status" value="1"/>
</dbReference>
<comment type="domain">
    <text evidence="9">The twin Cx2C motifs are involved in the recognition by the mitochondrial MIA40-ERV1 disulfide relay system. The formation of 2 disulfide bonds in the Cx2C motifs through dithiol/disulfide exchange reactions effectively traps the protein in the mitochondrial intermembrane space.</text>
</comment>
<organism evidence="12 13">
    <name type="scientific">Schizophyllum amplum</name>
    <dbReference type="NCBI Taxonomy" id="97359"/>
    <lineage>
        <taxon>Eukaryota</taxon>
        <taxon>Fungi</taxon>
        <taxon>Dikarya</taxon>
        <taxon>Basidiomycota</taxon>
        <taxon>Agaricomycotina</taxon>
        <taxon>Agaricomycetes</taxon>
        <taxon>Agaricomycetidae</taxon>
        <taxon>Agaricales</taxon>
        <taxon>Schizophyllaceae</taxon>
        <taxon>Schizophyllum</taxon>
    </lineage>
</organism>
<feature type="binding site" evidence="9">
    <location>
        <position position="227"/>
    </location>
    <ligand>
        <name>[2Fe-2S] cluster</name>
        <dbReference type="ChEBI" id="CHEBI:190135"/>
    </ligand>
</feature>
<comment type="similarity">
    <text evidence="2 9">Belongs to the anamorsin family.</text>
</comment>
<gene>
    <name evidence="12" type="ORF">BD626DRAFT_481587</name>
</gene>
<comment type="domain">
    <text evidence="9">The C-terminal domain binds 2 Fe-S clusters but is otherwise mostly in an intrinsically disordered conformation.</text>
</comment>
<dbReference type="GO" id="GO:0005758">
    <property type="term" value="C:mitochondrial intermembrane space"/>
    <property type="evidence" value="ECO:0007669"/>
    <property type="project" value="UniProtKB-SubCell"/>
</dbReference>
<comment type="cofactor">
    <cofactor evidence="9">
        <name>[2Fe-2S] cluster</name>
        <dbReference type="ChEBI" id="CHEBI:190135"/>
    </cofactor>
</comment>
<dbReference type="OrthoDB" id="311633at2759"/>